<reference evidence="1" key="3">
    <citation type="submission" date="2025-09" db="UniProtKB">
        <authorList>
            <consortium name="Ensembl"/>
        </authorList>
    </citation>
    <scope>IDENTIFICATION</scope>
</reference>
<keyword evidence="2" id="KW-1185">Reference proteome</keyword>
<evidence type="ECO:0000313" key="2">
    <source>
        <dbReference type="Proteomes" id="UP000694553"/>
    </source>
</evidence>
<evidence type="ECO:0000313" key="1">
    <source>
        <dbReference type="Ensembl" id="ENSCMUP00000025520.1"/>
    </source>
</evidence>
<proteinExistence type="predicted"/>
<accession>A0A8C3ET24</accession>
<sequence length="122" mass="14046">SAIWRCFTSQPPDRALRQVLTEQRKHQTQILTDIKGSFQSLDVGCNPRDAVDPHLLHPTPLDLLHALPYNVRHLRPLSPKKARQKSSEFSPGPQCLFPSQPGRLQAPQHLFPCANFFWKMEW</sequence>
<dbReference type="AlphaFoldDB" id="A0A8C3ET24"/>
<protein>
    <submittedName>
        <fullName evidence="1">Uncharacterized protein</fullName>
    </submittedName>
</protein>
<dbReference type="Ensembl" id="ENSCMUT00000027444.2">
    <property type="protein sequence ID" value="ENSCMUP00000025520.1"/>
    <property type="gene ID" value="ENSCMUG00000015562.2"/>
</dbReference>
<organism evidence="1 2">
    <name type="scientific">Corvus moneduloides</name>
    <name type="common">New Caledonian crow</name>
    <dbReference type="NCBI Taxonomy" id="1196302"/>
    <lineage>
        <taxon>Eukaryota</taxon>
        <taxon>Metazoa</taxon>
        <taxon>Chordata</taxon>
        <taxon>Craniata</taxon>
        <taxon>Vertebrata</taxon>
        <taxon>Euteleostomi</taxon>
        <taxon>Archelosauria</taxon>
        <taxon>Archosauria</taxon>
        <taxon>Dinosauria</taxon>
        <taxon>Saurischia</taxon>
        <taxon>Theropoda</taxon>
        <taxon>Coelurosauria</taxon>
        <taxon>Aves</taxon>
        <taxon>Neognathae</taxon>
        <taxon>Neoaves</taxon>
        <taxon>Telluraves</taxon>
        <taxon>Australaves</taxon>
        <taxon>Passeriformes</taxon>
        <taxon>Corvoidea</taxon>
        <taxon>Corvidae</taxon>
        <taxon>Corvus</taxon>
    </lineage>
</organism>
<dbReference type="Proteomes" id="UP000694553">
    <property type="component" value="Unassembled WGS sequence"/>
</dbReference>
<reference evidence="1" key="2">
    <citation type="submission" date="2025-08" db="UniProtKB">
        <authorList>
            <consortium name="Ensembl"/>
        </authorList>
    </citation>
    <scope>IDENTIFICATION</scope>
</reference>
<reference evidence="2" key="1">
    <citation type="submission" date="2019-10" db="EMBL/GenBank/DDBJ databases">
        <title>Corvus moneduloides (New Caledonian crow) genome, bCorMon1, primary haplotype.</title>
        <authorList>
            <person name="Rutz C."/>
            <person name="Fungtammasan C."/>
            <person name="Mountcastle J."/>
            <person name="Formenti G."/>
            <person name="Chow W."/>
            <person name="Howe K."/>
            <person name="Steele M.P."/>
            <person name="Fernandes J."/>
            <person name="Gilbert M.T.P."/>
            <person name="Fedrigo O."/>
            <person name="Jarvis E.D."/>
            <person name="Gemmell N."/>
        </authorList>
    </citation>
    <scope>NUCLEOTIDE SEQUENCE [LARGE SCALE GENOMIC DNA]</scope>
</reference>
<name>A0A8C3ET24_CORMO</name>